<evidence type="ECO:0000256" key="1">
    <source>
        <dbReference type="SAM" id="SignalP"/>
    </source>
</evidence>
<dbReference type="RefSeq" id="WP_145728942.1">
    <property type="nucleotide sequence ID" value="NZ_VITR01000001.1"/>
</dbReference>
<gene>
    <name evidence="2" type="ORF">FBZ90_10189</name>
</gene>
<dbReference type="EMBL" id="VITR01000001">
    <property type="protein sequence ID" value="TWB45756.1"/>
    <property type="molecule type" value="Genomic_DNA"/>
</dbReference>
<proteinExistence type="predicted"/>
<comment type="caution">
    <text evidence="2">The sequence shown here is derived from an EMBL/GenBank/DDBJ whole genome shotgun (WGS) entry which is preliminary data.</text>
</comment>
<keyword evidence="1" id="KW-0732">Signal</keyword>
<protein>
    <submittedName>
        <fullName evidence="2">NitT/TauT family transport system substrate-binding protein</fullName>
    </submittedName>
</protein>
<dbReference type="SUPFAM" id="SSF53850">
    <property type="entry name" value="Periplasmic binding protein-like II"/>
    <property type="match status" value="1"/>
</dbReference>
<evidence type="ECO:0000313" key="2">
    <source>
        <dbReference type="EMBL" id="TWB45756.1"/>
    </source>
</evidence>
<dbReference type="Proteomes" id="UP000315751">
    <property type="component" value="Unassembled WGS sequence"/>
</dbReference>
<keyword evidence="3" id="KW-1185">Reference proteome</keyword>
<dbReference type="PANTHER" id="PTHR30024:SF42">
    <property type="entry name" value="ALIPHATIC SULFONATES-BINDING PROTEIN-RELATED"/>
    <property type="match status" value="1"/>
</dbReference>
<dbReference type="OrthoDB" id="7307648at2"/>
<accession>A0A560HH37</accession>
<name>A0A560HH37_9PROT</name>
<evidence type="ECO:0000313" key="3">
    <source>
        <dbReference type="Proteomes" id="UP000315751"/>
    </source>
</evidence>
<dbReference type="PANTHER" id="PTHR30024">
    <property type="entry name" value="ALIPHATIC SULFONATES-BINDING PROTEIN-RELATED"/>
    <property type="match status" value="1"/>
</dbReference>
<dbReference type="AlphaFoldDB" id="A0A560HH37"/>
<feature type="chain" id="PRO_5022086411" evidence="1">
    <location>
        <begin position="26"/>
        <end position="342"/>
    </location>
</feature>
<reference evidence="2 3" key="1">
    <citation type="submission" date="2019-06" db="EMBL/GenBank/DDBJ databases">
        <title>Genomic Encyclopedia of Type Strains, Phase IV (KMG-V): Genome sequencing to study the core and pangenomes of soil and plant-associated prokaryotes.</title>
        <authorList>
            <person name="Whitman W."/>
        </authorList>
    </citation>
    <scope>NUCLEOTIDE SEQUENCE [LARGE SCALE GENOMIC DNA]</scope>
    <source>
        <strain evidence="2 3">BR 11622</strain>
    </source>
</reference>
<sequence>MRRAYSSLLTALPLIGALLAAPTHAEAQAAQPVIHIGYIPVLGAAPAYIISQEGWDRQAGFELKLTQFDSGPNMILGLASGTLEAYMGGIGPLMVAGSQGIAVKVVASTAVEELVVAGGPELSAEAAKGGTKAEAISRLAAKLGRPVKIATQPVGSIPDTVLKYWLQEDEHVDPAKVQIVAMGIDATQQALLAGAVDAATVREPALTIIQDRQPAVKVLAYGKDMIKDQPGTVLGVTAALAKEHPDQVQKLVELVDRAVTLIAQDPARAAADVEKVLGRGIVDVKTMQRALTSPASQFVVDPRRIVEKTKTLQDFQVKTGVLKKAEPLDTLFDASYYEKLHK</sequence>
<dbReference type="Gene3D" id="3.40.190.10">
    <property type="entry name" value="Periplasmic binding protein-like II"/>
    <property type="match status" value="2"/>
</dbReference>
<feature type="signal peptide" evidence="1">
    <location>
        <begin position="1"/>
        <end position="25"/>
    </location>
</feature>
<dbReference type="Pfam" id="PF13379">
    <property type="entry name" value="NMT1_2"/>
    <property type="match status" value="1"/>
</dbReference>
<organism evidence="2 3">
    <name type="scientific">Nitrospirillum amazonense</name>
    <dbReference type="NCBI Taxonomy" id="28077"/>
    <lineage>
        <taxon>Bacteria</taxon>
        <taxon>Pseudomonadati</taxon>
        <taxon>Pseudomonadota</taxon>
        <taxon>Alphaproteobacteria</taxon>
        <taxon>Rhodospirillales</taxon>
        <taxon>Azospirillaceae</taxon>
        <taxon>Nitrospirillum</taxon>
    </lineage>
</organism>